<dbReference type="AlphaFoldDB" id="A0A915LBW6"/>
<dbReference type="InterPro" id="IPR001650">
    <property type="entry name" value="Helicase_C-like"/>
</dbReference>
<proteinExistence type="predicted"/>
<feature type="domain" description="Helicase C-terminal" evidence="1">
    <location>
        <begin position="1"/>
        <end position="61"/>
    </location>
</feature>
<protein>
    <submittedName>
        <fullName evidence="3">Helicase C-terminal domain-containing protein</fullName>
    </submittedName>
</protein>
<dbReference type="PROSITE" id="PS51194">
    <property type="entry name" value="HELICASE_CTER"/>
    <property type="match status" value="1"/>
</dbReference>
<organism evidence="2 3">
    <name type="scientific">Romanomermis culicivorax</name>
    <name type="common">Nematode worm</name>
    <dbReference type="NCBI Taxonomy" id="13658"/>
    <lineage>
        <taxon>Eukaryota</taxon>
        <taxon>Metazoa</taxon>
        <taxon>Ecdysozoa</taxon>
        <taxon>Nematoda</taxon>
        <taxon>Enoplea</taxon>
        <taxon>Dorylaimia</taxon>
        <taxon>Mermithida</taxon>
        <taxon>Mermithoidea</taxon>
        <taxon>Mermithidae</taxon>
        <taxon>Romanomermis</taxon>
    </lineage>
</organism>
<dbReference type="PANTHER" id="PTHR47958">
    <property type="entry name" value="ATP-DEPENDENT RNA HELICASE DBP3"/>
    <property type="match status" value="1"/>
</dbReference>
<keyword evidence="2" id="KW-1185">Reference proteome</keyword>
<accession>A0A915LBW6</accession>
<dbReference type="WBParaSite" id="nRc.2.0.1.t47843-RA">
    <property type="protein sequence ID" value="nRc.2.0.1.t47843-RA"/>
    <property type="gene ID" value="nRc.2.0.1.g47843"/>
</dbReference>
<dbReference type="InterPro" id="IPR027417">
    <property type="entry name" value="P-loop_NTPase"/>
</dbReference>
<sequence length="61" mass="6913">DQGDREQALSDIKCGRVKILIATDVASRGLDIVDITHVFNYDFPRHMEEYIHRVGRTGRAG</sequence>
<dbReference type="Gene3D" id="3.40.50.300">
    <property type="entry name" value="P-loop containing nucleotide triphosphate hydrolases"/>
    <property type="match status" value="1"/>
</dbReference>
<dbReference type="Pfam" id="PF00271">
    <property type="entry name" value="Helicase_C"/>
    <property type="match status" value="1"/>
</dbReference>
<dbReference type="Proteomes" id="UP000887565">
    <property type="component" value="Unplaced"/>
</dbReference>
<dbReference type="SUPFAM" id="SSF52540">
    <property type="entry name" value="P-loop containing nucleoside triphosphate hydrolases"/>
    <property type="match status" value="1"/>
</dbReference>
<evidence type="ECO:0000313" key="2">
    <source>
        <dbReference type="Proteomes" id="UP000887565"/>
    </source>
</evidence>
<evidence type="ECO:0000313" key="3">
    <source>
        <dbReference type="WBParaSite" id="nRc.2.0.1.t47843-RA"/>
    </source>
</evidence>
<evidence type="ECO:0000259" key="1">
    <source>
        <dbReference type="PROSITE" id="PS51194"/>
    </source>
</evidence>
<reference evidence="3" key="1">
    <citation type="submission" date="2022-11" db="UniProtKB">
        <authorList>
            <consortium name="WormBaseParasite"/>
        </authorList>
    </citation>
    <scope>IDENTIFICATION</scope>
</reference>
<dbReference type="SMART" id="SM00490">
    <property type="entry name" value="HELICc"/>
    <property type="match status" value="1"/>
</dbReference>
<dbReference type="CDD" id="cd18787">
    <property type="entry name" value="SF2_C_DEAD"/>
    <property type="match status" value="1"/>
</dbReference>
<name>A0A915LBW6_ROMCU</name>